<dbReference type="EMBL" id="JABANM010008790">
    <property type="protein sequence ID" value="KAF4742003.1"/>
    <property type="molecule type" value="Genomic_DNA"/>
</dbReference>
<dbReference type="GO" id="GO:0000244">
    <property type="term" value="P:spliceosomal tri-snRNP complex assembly"/>
    <property type="evidence" value="ECO:0007669"/>
    <property type="project" value="TreeGrafter"/>
</dbReference>
<evidence type="ECO:0000259" key="3">
    <source>
        <dbReference type="Pfam" id="PF05282"/>
    </source>
</evidence>
<dbReference type="InterPro" id="IPR033648">
    <property type="entry name" value="AAR2_C"/>
</dbReference>
<evidence type="ECO:0000256" key="1">
    <source>
        <dbReference type="ARBA" id="ARBA00006281"/>
    </source>
</evidence>
<proteinExistence type="inferred from homology"/>
<accession>A0A7J6TA81</accession>
<dbReference type="InterPro" id="IPR038514">
    <property type="entry name" value="AAR2_C_sf"/>
</dbReference>
<evidence type="ECO:0000259" key="4">
    <source>
        <dbReference type="Pfam" id="PF20981"/>
    </source>
</evidence>
<reference evidence="5 6" key="1">
    <citation type="submission" date="2020-04" db="EMBL/GenBank/DDBJ databases">
        <title>Perkinsus olseni comparative genomics.</title>
        <authorList>
            <person name="Bogema D.R."/>
        </authorList>
    </citation>
    <scope>NUCLEOTIDE SEQUENCE [LARGE SCALE GENOMIC DNA]</scope>
    <source>
        <strain evidence="5">ATCC PRA-205</strain>
    </source>
</reference>
<dbReference type="Pfam" id="PF05282">
    <property type="entry name" value="AAR2"/>
    <property type="match status" value="1"/>
</dbReference>
<comment type="caution">
    <text evidence="5">The sequence shown here is derived from an EMBL/GenBank/DDBJ whole genome shotgun (WGS) entry which is preliminary data.</text>
</comment>
<dbReference type="PANTHER" id="PTHR12689:SF4">
    <property type="entry name" value="PROTEIN AAR2 HOMOLOG"/>
    <property type="match status" value="1"/>
</dbReference>
<name>A0A7J6TA81_PEROL</name>
<dbReference type="Gene3D" id="1.25.40.550">
    <property type="entry name" value="Aar2, C-terminal domain-like"/>
    <property type="match status" value="1"/>
</dbReference>
<gene>
    <name evidence="5" type="primary">AAR2_2</name>
    <name evidence="5" type="ORF">FOZ62_021640</name>
</gene>
<evidence type="ECO:0000313" key="6">
    <source>
        <dbReference type="Proteomes" id="UP000574390"/>
    </source>
</evidence>
<feature type="compositionally biased region" description="Polar residues" evidence="2">
    <location>
        <begin position="187"/>
        <end position="198"/>
    </location>
</feature>
<evidence type="ECO:0000313" key="5">
    <source>
        <dbReference type="EMBL" id="KAF4742003.1"/>
    </source>
</evidence>
<feature type="non-terminal residue" evidence="5">
    <location>
        <position position="577"/>
    </location>
</feature>
<feature type="compositionally biased region" description="Basic and acidic residues" evidence="2">
    <location>
        <begin position="166"/>
        <end position="175"/>
    </location>
</feature>
<dbReference type="CDD" id="cd13777">
    <property type="entry name" value="Aar2_N"/>
    <property type="match status" value="1"/>
</dbReference>
<feature type="region of interest" description="Disordered" evidence="2">
    <location>
        <begin position="148"/>
        <end position="240"/>
    </location>
</feature>
<dbReference type="CDD" id="cd13778">
    <property type="entry name" value="Aar2_C"/>
    <property type="match status" value="1"/>
</dbReference>
<dbReference type="Proteomes" id="UP000574390">
    <property type="component" value="Unassembled WGS sequence"/>
</dbReference>
<dbReference type="Pfam" id="PF20981">
    <property type="entry name" value="AAR2_1st"/>
    <property type="match status" value="1"/>
</dbReference>
<evidence type="ECO:0000256" key="2">
    <source>
        <dbReference type="SAM" id="MobiDB-lite"/>
    </source>
</evidence>
<dbReference type="InterPro" id="IPR033647">
    <property type="entry name" value="Aar2_N"/>
</dbReference>
<dbReference type="PANTHER" id="PTHR12689">
    <property type="entry name" value="A1 CISTRON SPLICING FACTOR AAR2-RELATED"/>
    <property type="match status" value="1"/>
</dbReference>
<dbReference type="AlphaFoldDB" id="A0A7J6TA81"/>
<protein>
    <submittedName>
        <fullName evidence="5">A1-alpha2 repression</fullName>
    </submittedName>
</protein>
<feature type="domain" description="AAR2 N-terminal" evidence="4">
    <location>
        <begin position="247"/>
        <end position="376"/>
    </location>
</feature>
<organism evidence="5 6">
    <name type="scientific">Perkinsus olseni</name>
    <name type="common">Perkinsus atlanticus</name>
    <dbReference type="NCBI Taxonomy" id="32597"/>
    <lineage>
        <taxon>Eukaryota</taxon>
        <taxon>Sar</taxon>
        <taxon>Alveolata</taxon>
        <taxon>Perkinsozoa</taxon>
        <taxon>Perkinsea</taxon>
        <taxon>Perkinsida</taxon>
        <taxon>Perkinsidae</taxon>
        <taxon>Perkinsus</taxon>
    </lineage>
</organism>
<dbReference type="Gene3D" id="2.60.34.20">
    <property type="match status" value="1"/>
</dbReference>
<dbReference type="InterPro" id="IPR007946">
    <property type="entry name" value="AAR2"/>
</dbReference>
<dbReference type="InterPro" id="IPR038516">
    <property type="entry name" value="AAR2_N_sf"/>
</dbReference>
<feature type="domain" description="AAR2 C-terminal" evidence="3">
    <location>
        <begin position="406"/>
        <end position="550"/>
    </location>
</feature>
<comment type="similarity">
    <text evidence="1">Belongs to the AAR2 family.</text>
</comment>
<sequence>PGRDYAVLVLAFVKKVFYRSDLIGWRGGEDWIPNPGASRAFNLAFEKGDNTFQREVDKCIMESQRALCPGFGTAPNVKTFGTFNGGEVFLPPSPGWSLTFKEYNDSPESAHSMISAAVRNMPEELAGPQRTQAFCDWLTDRFIPRCEAQRRQEDQPAIKQLWDGPEDGRPTERCPPEGSAGGGRVTHPQSESPVSADSPSKMGNYRQRKKDATSETANTSSAHPVLMSSDPEEIPSNPSQDWLVKNGGVLLVLEFPVGSYFGIDKHVWQVGPRFMGVHLIPYGVHYVFYSEEEMSPRTGFFVVFGPNRPRIQVRRWQPETVELVAVGPQETSKYAFMFENQRMFADQLGPYPQEGLAQWKENTLFITPEVIAKLQPVNAGRLIKSSEAPGAEKEAEGETPVVFWTDIPRFTSKRLTGAQLTAAAIDRSEVLIEVLAGLRRPTDLLGELQAAFVVFMLGQSFEAFEQWKALLGLFAESEGAIDGNVDLYNSLYRVLFSQLQQMPDDMLLLDDGSSSFVVHHFRRIVENGSARPSLAKRAAYLKKLCENRFGESCGDVVEVEEGEDPPVVVDTDAQYYL</sequence>